<evidence type="ECO:0000313" key="3">
    <source>
        <dbReference type="Proteomes" id="UP000186919"/>
    </source>
</evidence>
<dbReference type="Proteomes" id="UP000186919">
    <property type="component" value="Unassembled WGS sequence"/>
</dbReference>
<sequence length="1054" mass="114171">MKSAPVASHALPADRHVLLATVDGTFTPGGKRLAGPVDSVEKLAKLIEWAPGNGMLRPFRLPDNESWSSGQVRFLGSAGAALFGAAPADDAERADTLGQLSGPLAGLVDHGWELRRTGAGRLELAKGSGATRVAAEVMIDVNPWLMDGGDPDVGRCLTRWAETVGVLPEATAAQSGQAVLEQIMVARTGRKNSGAVVTAAGAPPDDVNVELRIQPEWTAPEYVLDRGFDHAEDLVWLEQECPELASAGMLTLGYGRPQRLTGKAAQSEAAEDRKFGLWLVTFPPAGELGLPPQLPLPHPAMRVDEPAQAWITNEDLIGLSKTVRDGGADLSVEQLKVAEALVWPEQTRVLDTWAKRLRGARKVLAPDPAVRALVEYAGRDYIASLTDADHAVWLAAIAAHIRFRGRRAAMRIAREYRLWPLYMRDAAMIYATGRDEVTGEHIELSDTDSTSLGRVMVTRSVELSDELILAAVTAENHAELAATLIAAVSAPVPTWIQTDTSGADPATGRAGSVTVSVESQGSTETSVVQGNSDSAETQAKQAASAAAAIVREQGLQIPAAVLDVDGLWLPDGTRVDLPEPIVHAGQVAQLVYTHDLGYRLSPTFAEPGQIWITEAACRQFGIDVDSIDKYDRDKSLRAATEGIDFITLALADGWRFGGKTEESGAVRMGAWTRIYRADGDARGVFVALIPGMDPDRKVMPILQGASAAQIARRLQLLANALGYPWKINAGVTAIDLMVQTRTRSWTRAQWMNEVLAPSTTSEPYGIGDVERDFDWSRPPTSDEACCRYVHAYDRGGSYVAAIAGLELPIGDSVHHPEGTRFDPKVPGYWRVAVPEQQDWRLPYLLNPAGLKFTEPKWMTTPTVQRALELGYDLDILEAITWPRHGRVLRGWYERFLKASTDLDTYDPDTRAPRDLDADAARNQSKVVRTRGVGLIGSEQFLKGKTGYSPERRLHIIAKAKANIAYRIDQIGQATGNWPVAAITDAIVYISNDPDPRSAWPGPKETFGRGYGQYKPAGSSLLTEHTQFLTGGGYTGMSALTKPDEWAAQMSAGDR</sequence>
<dbReference type="EMBL" id="LQYE01000007">
    <property type="protein sequence ID" value="OAT69406.1"/>
    <property type="molecule type" value="Genomic_DNA"/>
</dbReference>
<feature type="compositionally biased region" description="Polar residues" evidence="1">
    <location>
        <begin position="513"/>
        <end position="532"/>
    </location>
</feature>
<proteinExistence type="predicted"/>
<organism evidence="2 3">
    <name type="scientific">Mycobacteroides immunogenum</name>
    <dbReference type="NCBI Taxonomy" id="83262"/>
    <lineage>
        <taxon>Bacteria</taxon>
        <taxon>Bacillati</taxon>
        <taxon>Actinomycetota</taxon>
        <taxon>Actinomycetes</taxon>
        <taxon>Mycobacteriales</taxon>
        <taxon>Mycobacteriaceae</taxon>
        <taxon>Mycobacteroides</taxon>
    </lineage>
</organism>
<dbReference type="RefSeq" id="WP_064628978.1">
    <property type="nucleotide sequence ID" value="NZ_LQYE01000007.1"/>
</dbReference>
<dbReference type="AlphaFoldDB" id="A0A179VGK4"/>
<name>A0A179VGK4_9MYCO</name>
<comment type="caution">
    <text evidence="2">The sequence shown here is derived from an EMBL/GenBank/DDBJ whole genome shotgun (WGS) entry which is preliminary data.</text>
</comment>
<protein>
    <recommendedName>
        <fullName evidence="4">Transcriptional regulator</fullName>
    </recommendedName>
</protein>
<gene>
    <name evidence="2" type="ORF">AWB85_21845</name>
</gene>
<evidence type="ECO:0000313" key="2">
    <source>
        <dbReference type="EMBL" id="OAT69406.1"/>
    </source>
</evidence>
<reference evidence="2 3" key="1">
    <citation type="submission" date="2016-01" db="EMBL/GenBank/DDBJ databases">
        <title>Mycobacterium immunogenum strain CD11_6 genome sequencing and assembly.</title>
        <authorList>
            <person name="Kaur G."/>
            <person name="Nair G.R."/>
            <person name="Mayilraj S."/>
        </authorList>
    </citation>
    <scope>NUCLEOTIDE SEQUENCE [LARGE SCALE GENOMIC DNA]</scope>
    <source>
        <strain evidence="2 3">CD11-6</strain>
    </source>
</reference>
<evidence type="ECO:0000256" key="1">
    <source>
        <dbReference type="SAM" id="MobiDB-lite"/>
    </source>
</evidence>
<feature type="region of interest" description="Disordered" evidence="1">
    <location>
        <begin position="500"/>
        <end position="532"/>
    </location>
</feature>
<accession>A0A179VGK4</accession>
<evidence type="ECO:0008006" key="4">
    <source>
        <dbReference type="Google" id="ProtNLM"/>
    </source>
</evidence>